<dbReference type="CDD" id="cd20071">
    <property type="entry name" value="SET_SMYD"/>
    <property type="match status" value="1"/>
</dbReference>
<keyword evidence="3" id="KW-1185">Reference proteome</keyword>
<dbReference type="PROSITE" id="PS50280">
    <property type="entry name" value="SET"/>
    <property type="match status" value="1"/>
</dbReference>
<dbReference type="GeneID" id="59348766"/>
<dbReference type="EMBL" id="JACAZF010000008">
    <property type="protein sequence ID" value="KAF7297303.1"/>
    <property type="molecule type" value="Genomic_DNA"/>
</dbReference>
<comment type="caution">
    <text evidence="2">The sequence shown here is derived from an EMBL/GenBank/DDBJ whole genome shotgun (WGS) entry which is preliminary data.</text>
</comment>
<dbReference type="Gene3D" id="2.170.270.10">
    <property type="entry name" value="SET domain"/>
    <property type="match status" value="1"/>
</dbReference>
<dbReference type="Pfam" id="PF00856">
    <property type="entry name" value="SET"/>
    <property type="match status" value="1"/>
</dbReference>
<gene>
    <name evidence="2" type="ORF">MIND_00963500</name>
</gene>
<dbReference type="PANTHER" id="PTHR47332:SF4">
    <property type="entry name" value="SET DOMAIN-CONTAINING PROTEIN 5"/>
    <property type="match status" value="1"/>
</dbReference>
<evidence type="ECO:0000313" key="3">
    <source>
        <dbReference type="Proteomes" id="UP000636479"/>
    </source>
</evidence>
<reference evidence="2" key="1">
    <citation type="submission" date="2020-05" db="EMBL/GenBank/DDBJ databases">
        <title>Mycena genomes resolve the evolution of fungal bioluminescence.</title>
        <authorList>
            <person name="Tsai I.J."/>
        </authorList>
    </citation>
    <scope>NUCLEOTIDE SEQUENCE</scope>
    <source>
        <strain evidence="2">171206Taipei</strain>
    </source>
</reference>
<dbReference type="OrthoDB" id="265717at2759"/>
<dbReference type="Proteomes" id="UP000636479">
    <property type="component" value="Unassembled WGS sequence"/>
</dbReference>
<feature type="domain" description="SET" evidence="1">
    <location>
        <begin position="131"/>
        <end position="246"/>
    </location>
</feature>
<dbReference type="SUPFAM" id="SSF82199">
    <property type="entry name" value="SET domain"/>
    <property type="match status" value="1"/>
</dbReference>
<organism evidence="2 3">
    <name type="scientific">Mycena indigotica</name>
    <dbReference type="NCBI Taxonomy" id="2126181"/>
    <lineage>
        <taxon>Eukaryota</taxon>
        <taxon>Fungi</taxon>
        <taxon>Dikarya</taxon>
        <taxon>Basidiomycota</taxon>
        <taxon>Agaricomycotina</taxon>
        <taxon>Agaricomycetes</taxon>
        <taxon>Agaricomycetidae</taxon>
        <taxon>Agaricales</taxon>
        <taxon>Marasmiineae</taxon>
        <taxon>Mycenaceae</taxon>
        <taxon>Mycena</taxon>
    </lineage>
</organism>
<name>A0A8H6W0P8_9AGAR</name>
<evidence type="ECO:0000259" key="1">
    <source>
        <dbReference type="PROSITE" id="PS50280"/>
    </source>
</evidence>
<evidence type="ECO:0000313" key="2">
    <source>
        <dbReference type="EMBL" id="KAF7297303.1"/>
    </source>
</evidence>
<dbReference type="InterPro" id="IPR046341">
    <property type="entry name" value="SET_dom_sf"/>
</dbReference>
<dbReference type="PANTHER" id="PTHR47332">
    <property type="entry name" value="SET DOMAIN-CONTAINING PROTEIN 5"/>
    <property type="match status" value="1"/>
</dbReference>
<protein>
    <submittedName>
        <fullName evidence="2">SET domain-containing protein</fullName>
    </submittedName>
</protein>
<accession>A0A8H6W0P8</accession>
<proteinExistence type="predicted"/>
<dbReference type="InterPro" id="IPR053185">
    <property type="entry name" value="SET_domain_protein"/>
</dbReference>
<dbReference type="AlphaFoldDB" id="A0A8H6W0P8"/>
<dbReference type="RefSeq" id="XP_037217662.1">
    <property type="nucleotide sequence ID" value="XM_037366250.1"/>
</dbReference>
<dbReference type="InterPro" id="IPR001214">
    <property type="entry name" value="SET_dom"/>
</dbReference>
<sequence length="403" mass="44834">MSLSELETIVAKANEALRTGHYEAVCDLCTFAIALNTKRLPNATIQNGSTSKKPQSPLEITRTQKLQQKLYLTRARARNSLGDGVGTRHDLDAFVACGGQESLVKLVETESLPVKISNADEVDSKLPSQSVAFEVKPTTATGKGVFATPRSTLQATYEARENAVKALAPRDLVKFLELTNAFDDVPLFTGIYRTNTLPDGLGFHASHFNHCCNPNARYSYHPDTGRLRVFALTHIPVGAEIFVMYIQGRNIYGSTRAVRQERFRTNFNFTCVCSVCKLEGDALMASDKRRTEAGLLYDGMMRHDPWRSGGLVIRDAIRAITLLREEGYHADVDDFATDAGGLCAMHSDWESALWWARLGYETRQAEFGTDHPHAKKVKIYVDDPRSYPQAGVFSSGKRFMQRV</sequence>